<dbReference type="Proteomes" id="UP000035721">
    <property type="component" value="Unassembled WGS sequence"/>
</dbReference>
<dbReference type="EMBL" id="CAJB01000179">
    <property type="protein sequence ID" value="CCH78163.1"/>
    <property type="molecule type" value="Genomic_DNA"/>
</dbReference>
<sequence length="433" mass="45741">MLTTGATVLAVAMAAQSAAAAGPGSGGVLLGERSVVRSVGRMVDVSPKEGQLQHAVAGARPGDTIVLHKGTYDGQIIISRSGTATAPITLKPFGDGPVTLTATFDTASCDASQPNVHRTIYMPDGVDYWTIEGLNIHNGIWVSGRGFSAAAAWIKDQAKHAKNWKTRRSLPGRGTDDPVAARGIYSALSSVLGTPLDPAEGVEILDNTVTGRGIHVALGRDGEITGNTVTDIDCGIGPGIWVNTYSDFWTVSHNVVARVAASTYRHYMQEGIRFGSASSYNTVEDNHVSDLPGDGRGITTDIDASWNLFTRNTVENTAIALNDQQSGWGNEWSYNRMSSIRGASMVFRGADANLRAPSYNSSSNLTLVKCNVAAKGGTLVIGAMISSAFVDNTFTRVSLGKYVPSYWKKFGNTWNGSSSVPPARPKPPSKGSC</sequence>
<proteinExistence type="predicted"/>
<dbReference type="InterPro" id="IPR012334">
    <property type="entry name" value="Pectin_lyas_fold"/>
</dbReference>
<dbReference type="InterPro" id="IPR011050">
    <property type="entry name" value="Pectin_lyase_fold/virulence"/>
</dbReference>
<organism evidence="2 3">
    <name type="scientific">Nostocoides japonicum T1-X7</name>
    <dbReference type="NCBI Taxonomy" id="1194083"/>
    <lineage>
        <taxon>Bacteria</taxon>
        <taxon>Bacillati</taxon>
        <taxon>Actinomycetota</taxon>
        <taxon>Actinomycetes</taxon>
        <taxon>Micrococcales</taxon>
        <taxon>Intrasporangiaceae</taxon>
        <taxon>Nostocoides</taxon>
    </lineage>
</organism>
<name>A0A077LW56_9MICO</name>
<keyword evidence="3" id="KW-1185">Reference proteome</keyword>
<feature type="chain" id="PRO_5001720691" evidence="1">
    <location>
        <begin position="21"/>
        <end position="433"/>
    </location>
</feature>
<evidence type="ECO:0000256" key="1">
    <source>
        <dbReference type="SAM" id="SignalP"/>
    </source>
</evidence>
<dbReference type="STRING" id="1194083.BN12_260011"/>
<feature type="signal peptide" evidence="1">
    <location>
        <begin position="1"/>
        <end position="20"/>
    </location>
</feature>
<gene>
    <name evidence="2" type="ORF">BN12_260011</name>
</gene>
<accession>A0A077LW56</accession>
<dbReference type="AlphaFoldDB" id="A0A077LW56"/>
<dbReference type="SUPFAM" id="SSF51126">
    <property type="entry name" value="Pectin lyase-like"/>
    <property type="match status" value="1"/>
</dbReference>
<evidence type="ECO:0000313" key="2">
    <source>
        <dbReference type="EMBL" id="CCH78163.1"/>
    </source>
</evidence>
<keyword evidence="1" id="KW-0732">Signal</keyword>
<dbReference type="Gene3D" id="2.160.20.10">
    <property type="entry name" value="Single-stranded right-handed beta-helix, Pectin lyase-like"/>
    <property type="match status" value="2"/>
</dbReference>
<dbReference type="RefSeq" id="WP_162233046.1">
    <property type="nucleotide sequence ID" value="NZ_HF570958.1"/>
</dbReference>
<protein>
    <submittedName>
        <fullName evidence="2">Uncharacterized protein</fullName>
    </submittedName>
</protein>
<evidence type="ECO:0000313" key="3">
    <source>
        <dbReference type="Proteomes" id="UP000035721"/>
    </source>
</evidence>
<comment type="caution">
    <text evidence="2">The sequence shown here is derived from an EMBL/GenBank/DDBJ whole genome shotgun (WGS) entry which is preliminary data.</text>
</comment>
<reference evidence="2 3" key="1">
    <citation type="journal article" date="2013" name="ISME J.">
        <title>A metabolic model for members of the genus Tetrasphaera involved in enhanced biological phosphorus removal.</title>
        <authorList>
            <person name="Kristiansen R."/>
            <person name="Nguyen H.T.T."/>
            <person name="Saunders A.M."/>
            <person name="Nielsen J.L."/>
            <person name="Wimmer R."/>
            <person name="Le V.Q."/>
            <person name="McIlroy S.J."/>
            <person name="Petrovski S."/>
            <person name="Seviour R.J."/>
            <person name="Calteau A."/>
            <person name="Nielsen K.L."/>
            <person name="Nielsen P.H."/>
        </authorList>
    </citation>
    <scope>NUCLEOTIDE SEQUENCE [LARGE SCALE GENOMIC DNA]</scope>
    <source>
        <strain evidence="2 3">T1-X7</strain>
    </source>
</reference>